<feature type="transmembrane region" description="Helical" evidence="2">
    <location>
        <begin position="88"/>
        <end position="113"/>
    </location>
</feature>
<feature type="transmembrane region" description="Helical" evidence="2">
    <location>
        <begin position="206"/>
        <end position="224"/>
    </location>
</feature>
<evidence type="ECO:0000313" key="4">
    <source>
        <dbReference type="Proteomes" id="UP001408356"/>
    </source>
</evidence>
<protein>
    <submittedName>
        <fullName evidence="3">Integral membrane protein</fullName>
    </submittedName>
</protein>
<accession>A0ABR2UM60</accession>
<proteinExistence type="predicted"/>
<dbReference type="Proteomes" id="UP001408356">
    <property type="component" value="Unassembled WGS sequence"/>
</dbReference>
<dbReference type="EMBL" id="JARVKF010000413">
    <property type="protein sequence ID" value="KAK9415729.1"/>
    <property type="molecule type" value="Genomic_DNA"/>
</dbReference>
<sequence length="262" mass="28395">MLSRSLQYAGAISIIPCGGLLMIALAASGFLPPISPSLDPTQTAQHYRDHEKGIRAGAALMIMSSLFYVPYTMVVSAQMQRIPNLHPVVISIQSAAGNTSMYTLMISGLVLAITAYRPDRPVEITEMLNDTFWFVWVMTWPTFIVQFLTFASAIIMDRRPQPLFPKPLAVFNILVSLIPIPGNVAAHCVKTGPLAWNGAMSFWVPGMSWMVLIIVEFTCLIRAISAEGKSSESTACASPRGPGSDPRSELTKGKNSGCDVSS</sequence>
<feature type="region of interest" description="Disordered" evidence="1">
    <location>
        <begin position="228"/>
        <end position="262"/>
    </location>
</feature>
<evidence type="ECO:0000256" key="2">
    <source>
        <dbReference type="SAM" id="Phobius"/>
    </source>
</evidence>
<reference evidence="3 4" key="1">
    <citation type="journal article" date="2024" name="J. Plant Pathol.">
        <title>Sequence and assembly of the genome of Seiridium unicorne, isolate CBS 538.82, causal agent of cypress canker disease.</title>
        <authorList>
            <person name="Scali E."/>
            <person name="Rocca G.D."/>
            <person name="Danti R."/>
            <person name="Garbelotto M."/>
            <person name="Barberini S."/>
            <person name="Baroncelli R."/>
            <person name="Emiliani G."/>
        </authorList>
    </citation>
    <scope>NUCLEOTIDE SEQUENCE [LARGE SCALE GENOMIC DNA]</scope>
    <source>
        <strain evidence="3 4">BM-138-508</strain>
    </source>
</reference>
<organism evidence="3 4">
    <name type="scientific">Seiridium unicorne</name>
    <dbReference type="NCBI Taxonomy" id="138068"/>
    <lineage>
        <taxon>Eukaryota</taxon>
        <taxon>Fungi</taxon>
        <taxon>Dikarya</taxon>
        <taxon>Ascomycota</taxon>
        <taxon>Pezizomycotina</taxon>
        <taxon>Sordariomycetes</taxon>
        <taxon>Xylariomycetidae</taxon>
        <taxon>Amphisphaeriales</taxon>
        <taxon>Sporocadaceae</taxon>
        <taxon>Seiridium</taxon>
    </lineage>
</organism>
<gene>
    <name evidence="3" type="ORF">SUNI508_10207</name>
</gene>
<feature type="transmembrane region" description="Helical" evidence="2">
    <location>
        <begin position="54"/>
        <end position="76"/>
    </location>
</feature>
<comment type="caution">
    <text evidence="3">The sequence shown here is derived from an EMBL/GenBank/DDBJ whole genome shotgun (WGS) entry which is preliminary data.</text>
</comment>
<feature type="transmembrane region" description="Helical" evidence="2">
    <location>
        <begin position="168"/>
        <end position="186"/>
    </location>
</feature>
<keyword evidence="2" id="KW-0472">Membrane</keyword>
<feature type="transmembrane region" description="Helical" evidence="2">
    <location>
        <begin position="12"/>
        <end position="34"/>
    </location>
</feature>
<feature type="transmembrane region" description="Helical" evidence="2">
    <location>
        <begin position="133"/>
        <end position="156"/>
    </location>
</feature>
<evidence type="ECO:0000256" key="1">
    <source>
        <dbReference type="SAM" id="MobiDB-lite"/>
    </source>
</evidence>
<evidence type="ECO:0000313" key="3">
    <source>
        <dbReference type="EMBL" id="KAK9415729.1"/>
    </source>
</evidence>
<keyword evidence="2" id="KW-0812">Transmembrane</keyword>
<keyword evidence="4" id="KW-1185">Reference proteome</keyword>
<name>A0ABR2UM60_9PEZI</name>
<keyword evidence="2" id="KW-1133">Transmembrane helix</keyword>